<organism evidence="2 3">
    <name type="scientific">Oryza meyeriana var. granulata</name>
    <dbReference type="NCBI Taxonomy" id="110450"/>
    <lineage>
        <taxon>Eukaryota</taxon>
        <taxon>Viridiplantae</taxon>
        <taxon>Streptophyta</taxon>
        <taxon>Embryophyta</taxon>
        <taxon>Tracheophyta</taxon>
        <taxon>Spermatophyta</taxon>
        <taxon>Magnoliopsida</taxon>
        <taxon>Liliopsida</taxon>
        <taxon>Poales</taxon>
        <taxon>Poaceae</taxon>
        <taxon>BOP clade</taxon>
        <taxon>Oryzoideae</taxon>
        <taxon>Oryzeae</taxon>
        <taxon>Oryzinae</taxon>
        <taxon>Oryza</taxon>
        <taxon>Oryza meyeriana</taxon>
    </lineage>
</organism>
<evidence type="ECO:0000313" key="2">
    <source>
        <dbReference type="EMBL" id="KAF0926153.1"/>
    </source>
</evidence>
<proteinExistence type="predicted"/>
<reference evidence="2 3" key="1">
    <citation type="submission" date="2019-11" db="EMBL/GenBank/DDBJ databases">
        <title>Whole genome sequence of Oryza granulata.</title>
        <authorList>
            <person name="Li W."/>
        </authorList>
    </citation>
    <scope>NUCLEOTIDE SEQUENCE [LARGE SCALE GENOMIC DNA]</scope>
    <source>
        <strain evidence="3">cv. Menghai</strain>
        <tissue evidence="2">Leaf</tissue>
    </source>
</reference>
<dbReference type="EMBL" id="SPHZ02000003">
    <property type="protein sequence ID" value="KAF0926153.1"/>
    <property type="molecule type" value="Genomic_DNA"/>
</dbReference>
<accession>A0A6G1ENE6</accession>
<gene>
    <name evidence="2" type="ORF">E2562_021996</name>
</gene>
<sequence>MGREAHRVLDLVLDDVQGILEVADLAEVAKLRGYDGSVRGARWERGSSAGKACGEGGTAPAGEAAPVTSAGLDKRRRRRSNALPPLRIGNIEYSDITP</sequence>
<evidence type="ECO:0000313" key="3">
    <source>
        <dbReference type="Proteomes" id="UP000479710"/>
    </source>
</evidence>
<protein>
    <submittedName>
        <fullName evidence="2">Uncharacterized protein</fullName>
    </submittedName>
</protein>
<dbReference type="AlphaFoldDB" id="A0A6G1ENE6"/>
<keyword evidence="3" id="KW-1185">Reference proteome</keyword>
<evidence type="ECO:0000256" key="1">
    <source>
        <dbReference type="SAM" id="MobiDB-lite"/>
    </source>
</evidence>
<feature type="region of interest" description="Disordered" evidence="1">
    <location>
        <begin position="45"/>
        <end position="83"/>
    </location>
</feature>
<name>A0A6G1ENE6_9ORYZ</name>
<comment type="caution">
    <text evidence="2">The sequence shown here is derived from an EMBL/GenBank/DDBJ whole genome shotgun (WGS) entry which is preliminary data.</text>
</comment>
<dbReference type="Proteomes" id="UP000479710">
    <property type="component" value="Unassembled WGS sequence"/>
</dbReference>